<accession>A0A2U1JV28</accession>
<dbReference type="EMBL" id="QCZG01000032">
    <property type="protein sequence ID" value="PWA09056.1"/>
    <property type="molecule type" value="Genomic_DNA"/>
</dbReference>
<protein>
    <submittedName>
        <fullName evidence="1">Uncharacterized protein</fullName>
    </submittedName>
</protein>
<organism evidence="1 2">
    <name type="scientific">Pueribacillus theae</name>
    <dbReference type="NCBI Taxonomy" id="2171751"/>
    <lineage>
        <taxon>Bacteria</taxon>
        <taxon>Bacillati</taxon>
        <taxon>Bacillota</taxon>
        <taxon>Bacilli</taxon>
        <taxon>Bacillales</taxon>
        <taxon>Bacillaceae</taxon>
        <taxon>Pueribacillus</taxon>
    </lineage>
</organism>
<dbReference type="AlphaFoldDB" id="A0A2U1JV28"/>
<evidence type="ECO:0000313" key="1">
    <source>
        <dbReference type="EMBL" id="PWA09056.1"/>
    </source>
</evidence>
<keyword evidence="2" id="KW-1185">Reference proteome</keyword>
<dbReference type="OrthoDB" id="2928548at2"/>
<comment type="caution">
    <text evidence="1">The sequence shown here is derived from an EMBL/GenBank/DDBJ whole genome shotgun (WGS) entry which is preliminary data.</text>
</comment>
<gene>
    <name evidence="1" type="ORF">DCC39_13910</name>
</gene>
<sequence length="162" mass="18113">MKQTIQFQQIKANTLVNASAIFVGTNQTGNWSSHEKENYIFTIHGHKEYVVNNINIIEDKDLIDTVINDQDTAISMPHDAENFSLTFDDINTNTMQNASGVFVGDIDVTGLDSHFKVNEGIGDILSHQNIISGNMNIQHDQDYIDGTINDQDNKAMTNIKAR</sequence>
<dbReference type="Proteomes" id="UP000245998">
    <property type="component" value="Unassembled WGS sequence"/>
</dbReference>
<proteinExistence type="predicted"/>
<dbReference type="RefSeq" id="WP_116555504.1">
    <property type="nucleotide sequence ID" value="NZ_QCZG01000032.1"/>
</dbReference>
<evidence type="ECO:0000313" key="2">
    <source>
        <dbReference type="Proteomes" id="UP000245998"/>
    </source>
</evidence>
<name>A0A2U1JV28_9BACI</name>
<reference evidence="1 2" key="1">
    <citation type="submission" date="2018-04" db="EMBL/GenBank/DDBJ databases">
        <title>Camelliibacillus theae gen. nov., sp. nov., isolated from Pu'er tea.</title>
        <authorList>
            <person name="Niu L."/>
        </authorList>
    </citation>
    <scope>NUCLEOTIDE SEQUENCE [LARGE SCALE GENOMIC DNA]</scope>
    <source>
        <strain evidence="1 2">T8</strain>
    </source>
</reference>